<dbReference type="EMBL" id="UOFS01000048">
    <property type="protein sequence ID" value="VAX01202.1"/>
    <property type="molecule type" value="Genomic_DNA"/>
</dbReference>
<dbReference type="Pfam" id="PF19266">
    <property type="entry name" value="CIS_tube"/>
    <property type="match status" value="1"/>
</dbReference>
<accession>A0A3B1AAW9</accession>
<feature type="domain" description="LysM" evidence="1">
    <location>
        <begin position="193"/>
        <end position="240"/>
    </location>
</feature>
<organism evidence="2">
    <name type="scientific">hydrothermal vent metagenome</name>
    <dbReference type="NCBI Taxonomy" id="652676"/>
    <lineage>
        <taxon>unclassified sequences</taxon>
        <taxon>metagenomes</taxon>
        <taxon>ecological metagenomes</taxon>
    </lineage>
</organism>
<sequence length="248" mass="27159">MAFDNGELSKLNFKLISYTTDGMPEVSDSDSYSVQINPATFNVNKRINYQDNSTPGTTEKTNTFTNSGPSSISFEIIFDGTGVVNTQGVLDAIPIAGAIASASDEPFEVEDQIKKFEAIVYLYDGEIHQPNKVQISWGTMLFDGALSSISYSHTLFRPNGTALRVKANCTFQGTKSEKQIALEQNNTSPDLTHIREIKEGDSLPLLAHKIYGNAALYLEVARVNKLVNFRRLQSGTRISLPPIDKGAA</sequence>
<dbReference type="InterPro" id="IPR045361">
    <property type="entry name" value="CIS_tube_prot_N"/>
</dbReference>
<evidence type="ECO:0000313" key="2">
    <source>
        <dbReference type="EMBL" id="VAX01202.1"/>
    </source>
</evidence>
<proteinExistence type="predicted"/>
<protein>
    <recommendedName>
        <fullName evidence="1">LysM domain-containing protein</fullName>
    </recommendedName>
</protein>
<reference evidence="2" key="1">
    <citation type="submission" date="2018-06" db="EMBL/GenBank/DDBJ databases">
        <authorList>
            <person name="Zhirakovskaya E."/>
        </authorList>
    </citation>
    <scope>NUCLEOTIDE SEQUENCE</scope>
</reference>
<name>A0A3B1AAW9_9ZZZZ</name>
<dbReference type="AlphaFoldDB" id="A0A3B1AAW9"/>
<dbReference type="PROSITE" id="PS51782">
    <property type="entry name" value="LYSM"/>
    <property type="match status" value="1"/>
</dbReference>
<gene>
    <name evidence="2" type="ORF">MNBD_GAMMA22-3084</name>
</gene>
<dbReference type="InterPro" id="IPR018392">
    <property type="entry name" value="LysM"/>
</dbReference>
<evidence type="ECO:0000259" key="1">
    <source>
        <dbReference type="PROSITE" id="PS51782"/>
    </source>
</evidence>